<feature type="compositionally biased region" description="Polar residues" evidence="1">
    <location>
        <begin position="169"/>
        <end position="191"/>
    </location>
</feature>
<evidence type="ECO:0000313" key="3">
    <source>
        <dbReference type="Proteomes" id="UP000724874"/>
    </source>
</evidence>
<dbReference type="Proteomes" id="UP000724874">
    <property type="component" value="Unassembled WGS sequence"/>
</dbReference>
<feature type="region of interest" description="Disordered" evidence="1">
    <location>
        <begin position="407"/>
        <end position="493"/>
    </location>
</feature>
<dbReference type="AlphaFoldDB" id="A0A9P5NBP4"/>
<organism evidence="2 3">
    <name type="scientific">Gymnopilus junonius</name>
    <name type="common">Spectacular rustgill mushroom</name>
    <name type="synonym">Gymnopilus spectabilis subsp. junonius</name>
    <dbReference type="NCBI Taxonomy" id="109634"/>
    <lineage>
        <taxon>Eukaryota</taxon>
        <taxon>Fungi</taxon>
        <taxon>Dikarya</taxon>
        <taxon>Basidiomycota</taxon>
        <taxon>Agaricomycotina</taxon>
        <taxon>Agaricomycetes</taxon>
        <taxon>Agaricomycetidae</taxon>
        <taxon>Agaricales</taxon>
        <taxon>Agaricineae</taxon>
        <taxon>Hymenogastraceae</taxon>
        <taxon>Gymnopilus</taxon>
    </lineage>
</organism>
<sequence length="821" mass="92243">MPQVPTFLFDFRVPRSNNQDTPMTEDGPLNQDIPKIPMEIVEDRSAQQEEDPGAPAFTATATRYVPRPLGHELQRAHVFMHPLAAEQSIATMEVNAAPATPSVPMPMDLESIYAQSQQVTSPSQPTPTPETTAALMHTIPGEYPSSPSIPSPPNPTNIQPPIQFPSPVMAQSGSVPEPTSTPPQFQTSLSRDQVPMVRKRLAESNTSRGTVTRKNTGVQPPRMRPREAATEKTRLIEQLDLTTRKIIEEKDEQIAKLQAQVDNYKVKWDTFAARMDELEKKIADNTHNPGDRPNQVDLQSFTSSADHDFQHGDVRMASGAEEKAAHVEAEMSNATLHNTSQRDSHIPADVNQVETPSNNTNNHTELAQAPLAFKGQDINMGGQPNEEPAQVPQAVEDEDVDMGAQTEERHVEARRENEDEDVFGGDDDSGDEDEDAGDEDDEDPGEEMRGNGQPSVPKPILHFQRPRGGAGPRLQIDPQTSYTANPTPNPPPNVAFQSLNITTEQIEAITQIVMSVQSQNTSKPPVTASKKKRNVSGIIVEQIERDTDPRRNVLVPSKEKVDAFAEREGPGPTLVPLALFFAYKKKHAWNLDLGEKFFDDFFEREGPRLQLREREWPIIYEIFWQRFSNLKREWKKWQPKEGEDKTAVNHRNSETTRVMLKSKRRNARRKHLKHLRVAITDGNQIKTDGTKDDVWYFLWLVATELGIGGMSSDESSPDTGRKYVIKSVPWRSEELTPYLQMIDNDFNRYNRYGNCKPGNPFRDQVRLPGAKASTRPAIRGLPRNFYDKTCKQGTHNTKTTHEIVEEISGMEVQPKMATGWP</sequence>
<protein>
    <submittedName>
        <fullName evidence="2">Uncharacterized protein</fullName>
    </submittedName>
</protein>
<feature type="compositionally biased region" description="Basic and acidic residues" evidence="1">
    <location>
        <begin position="407"/>
        <end position="417"/>
    </location>
</feature>
<dbReference type="EMBL" id="JADNYJ010000200">
    <property type="protein sequence ID" value="KAF8875212.1"/>
    <property type="molecule type" value="Genomic_DNA"/>
</dbReference>
<name>A0A9P5NBP4_GYMJU</name>
<proteinExistence type="predicted"/>
<accession>A0A9P5NBP4</accession>
<reference evidence="2" key="1">
    <citation type="submission" date="2020-11" db="EMBL/GenBank/DDBJ databases">
        <authorList>
            <consortium name="DOE Joint Genome Institute"/>
            <person name="Ahrendt S."/>
            <person name="Riley R."/>
            <person name="Andreopoulos W."/>
            <person name="LaButti K."/>
            <person name="Pangilinan J."/>
            <person name="Ruiz-duenas F.J."/>
            <person name="Barrasa J.M."/>
            <person name="Sanchez-Garcia M."/>
            <person name="Camarero S."/>
            <person name="Miyauchi S."/>
            <person name="Serrano A."/>
            <person name="Linde D."/>
            <person name="Babiker R."/>
            <person name="Drula E."/>
            <person name="Ayuso-Fernandez I."/>
            <person name="Pacheco R."/>
            <person name="Padilla G."/>
            <person name="Ferreira P."/>
            <person name="Barriuso J."/>
            <person name="Kellner H."/>
            <person name="Castanera R."/>
            <person name="Alfaro M."/>
            <person name="Ramirez L."/>
            <person name="Pisabarro A.G."/>
            <person name="Kuo A."/>
            <person name="Tritt A."/>
            <person name="Lipzen A."/>
            <person name="He G."/>
            <person name="Yan M."/>
            <person name="Ng V."/>
            <person name="Cullen D."/>
            <person name="Martin F."/>
            <person name="Rosso M.-N."/>
            <person name="Henrissat B."/>
            <person name="Hibbett D."/>
            <person name="Martinez A.T."/>
            <person name="Grigoriev I.V."/>
        </authorList>
    </citation>
    <scope>NUCLEOTIDE SEQUENCE</scope>
    <source>
        <strain evidence="2">AH 44721</strain>
    </source>
</reference>
<evidence type="ECO:0000313" key="2">
    <source>
        <dbReference type="EMBL" id="KAF8875212.1"/>
    </source>
</evidence>
<comment type="caution">
    <text evidence="2">The sequence shown here is derived from an EMBL/GenBank/DDBJ whole genome shotgun (WGS) entry which is preliminary data.</text>
</comment>
<feature type="region of interest" description="Disordered" evidence="1">
    <location>
        <begin position="1"/>
        <end position="33"/>
    </location>
</feature>
<feature type="region of interest" description="Disordered" evidence="1">
    <location>
        <begin position="142"/>
        <end position="229"/>
    </location>
</feature>
<dbReference type="OrthoDB" id="3224221at2759"/>
<keyword evidence="3" id="KW-1185">Reference proteome</keyword>
<evidence type="ECO:0000256" key="1">
    <source>
        <dbReference type="SAM" id="MobiDB-lite"/>
    </source>
</evidence>
<feature type="compositionally biased region" description="Acidic residues" evidence="1">
    <location>
        <begin position="418"/>
        <end position="445"/>
    </location>
</feature>
<feature type="compositionally biased region" description="Polar residues" evidence="1">
    <location>
        <begin position="203"/>
        <end position="218"/>
    </location>
</feature>
<gene>
    <name evidence="2" type="ORF">CPB84DRAFT_1752741</name>
</gene>